<accession>A0AA36H613</accession>
<feature type="compositionally biased region" description="Basic and acidic residues" evidence="1">
    <location>
        <begin position="163"/>
        <end position="184"/>
    </location>
</feature>
<dbReference type="EMBL" id="CATQJL010000305">
    <property type="protein sequence ID" value="CAJ0604391.1"/>
    <property type="molecule type" value="Genomic_DNA"/>
</dbReference>
<evidence type="ECO:0000313" key="2">
    <source>
        <dbReference type="EMBL" id="CAJ0604391.1"/>
    </source>
</evidence>
<name>A0AA36H613_CYLNA</name>
<feature type="compositionally biased region" description="Polar residues" evidence="1">
    <location>
        <begin position="83"/>
        <end position="92"/>
    </location>
</feature>
<evidence type="ECO:0000313" key="3">
    <source>
        <dbReference type="Proteomes" id="UP001176961"/>
    </source>
</evidence>
<keyword evidence="3" id="KW-1185">Reference proteome</keyword>
<comment type="caution">
    <text evidence="2">The sequence shown here is derived from an EMBL/GenBank/DDBJ whole genome shotgun (WGS) entry which is preliminary data.</text>
</comment>
<gene>
    <name evidence="2" type="ORF">CYNAS_LOCUS16374</name>
</gene>
<dbReference type="Proteomes" id="UP001176961">
    <property type="component" value="Unassembled WGS sequence"/>
</dbReference>
<feature type="non-terminal residue" evidence="2">
    <location>
        <position position="1"/>
    </location>
</feature>
<protein>
    <submittedName>
        <fullName evidence="2">Uncharacterized protein</fullName>
    </submittedName>
</protein>
<proteinExistence type="predicted"/>
<organism evidence="2 3">
    <name type="scientific">Cylicocyclus nassatus</name>
    <name type="common">Nematode worm</name>
    <dbReference type="NCBI Taxonomy" id="53992"/>
    <lineage>
        <taxon>Eukaryota</taxon>
        <taxon>Metazoa</taxon>
        <taxon>Ecdysozoa</taxon>
        <taxon>Nematoda</taxon>
        <taxon>Chromadorea</taxon>
        <taxon>Rhabditida</taxon>
        <taxon>Rhabditina</taxon>
        <taxon>Rhabditomorpha</taxon>
        <taxon>Strongyloidea</taxon>
        <taxon>Strongylidae</taxon>
        <taxon>Cylicocyclus</taxon>
    </lineage>
</organism>
<reference evidence="2" key="1">
    <citation type="submission" date="2023-07" db="EMBL/GenBank/DDBJ databases">
        <authorList>
            <consortium name="CYATHOMIX"/>
        </authorList>
    </citation>
    <scope>NUCLEOTIDE SEQUENCE</scope>
    <source>
        <strain evidence="2">N/A</strain>
    </source>
</reference>
<feature type="region of interest" description="Disordered" evidence="1">
    <location>
        <begin position="26"/>
        <end position="205"/>
    </location>
</feature>
<sequence length="205" mass="23005">QEIELKPLKVKSKGFVSPWNRLVEKTVPKRKGKTPSRELAAQTVGSGNRKKTPSRELAAQTVESGKRKASALRRIRSYDAVQKSCSGESFKSSAERNVGSRDSDKKGLSDSEERSKSSESRKKEEMDQVSKDMTKRKSRRQQRTTKTHRRHSSTAISAALLGKADERTSSAETKLSGEQKSHTRDVRKHSTLARPRSRSRSERPA</sequence>
<dbReference type="AlphaFoldDB" id="A0AA36H613"/>
<evidence type="ECO:0000256" key="1">
    <source>
        <dbReference type="SAM" id="MobiDB-lite"/>
    </source>
</evidence>
<feature type="compositionally biased region" description="Basic residues" evidence="1">
    <location>
        <begin position="185"/>
        <end position="198"/>
    </location>
</feature>
<feature type="compositionally biased region" description="Basic and acidic residues" evidence="1">
    <location>
        <begin position="98"/>
        <end position="135"/>
    </location>
</feature>
<feature type="compositionally biased region" description="Basic residues" evidence="1">
    <location>
        <begin position="136"/>
        <end position="152"/>
    </location>
</feature>